<evidence type="ECO:0000256" key="2">
    <source>
        <dbReference type="SAM" id="Phobius"/>
    </source>
</evidence>
<proteinExistence type="predicted"/>
<protein>
    <recommendedName>
        <fullName evidence="6">Extracellular membrane protein CFEM domain-containing protein</fullName>
    </recommendedName>
</protein>
<sequence length="296" mass="30573">MQSLHSTLPLKSLLALLSLFSLLPNIVLSTDPTLGPQAPFSLTSESAFSTARPCAQYCIVYSGPFACGVNRGYNDFAVALGCGCSPQNYCVCGATASASSYISSCVSVGCSAYGNAGDDVSRMVALYNGYCATANKAVSTESPSLAKTTAGTSVTGVNPGIGASVSQVPATGTGNRNSPPTSTSAAAGGGGGGGGDEGGLSKSDIIALASGLGVGVPSLIIAAVALWFQMRKKKGKPEIAIAGIICRWHQGRQRRRRHLRLRMRSIRAGGRCMGRLGEVHRGMCRVEEEEHSMDMR</sequence>
<keyword evidence="5" id="KW-1185">Reference proteome</keyword>
<keyword evidence="3" id="KW-0732">Signal</keyword>
<dbReference type="EMBL" id="MCFA01000017">
    <property type="protein sequence ID" value="ORY16650.1"/>
    <property type="molecule type" value="Genomic_DNA"/>
</dbReference>
<comment type="caution">
    <text evidence="4">The sequence shown here is derived from an EMBL/GenBank/DDBJ whole genome shotgun (WGS) entry which is preliminary data.</text>
</comment>
<accession>A0A1Y2A2L6</accession>
<dbReference type="AlphaFoldDB" id="A0A1Y2A2L6"/>
<evidence type="ECO:0000256" key="1">
    <source>
        <dbReference type="SAM" id="MobiDB-lite"/>
    </source>
</evidence>
<feature type="compositionally biased region" description="Gly residues" evidence="1">
    <location>
        <begin position="187"/>
        <end position="196"/>
    </location>
</feature>
<name>A0A1Y2A2L6_9PLEO</name>
<dbReference type="OrthoDB" id="5421290at2759"/>
<reference evidence="4 5" key="1">
    <citation type="submission" date="2016-07" db="EMBL/GenBank/DDBJ databases">
        <title>Pervasive Adenine N6-methylation of Active Genes in Fungi.</title>
        <authorList>
            <consortium name="DOE Joint Genome Institute"/>
            <person name="Mondo S.J."/>
            <person name="Dannebaum R.O."/>
            <person name="Kuo R.C."/>
            <person name="Labutti K."/>
            <person name="Haridas S."/>
            <person name="Kuo A."/>
            <person name="Salamov A."/>
            <person name="Ahrendt S.R."/>
            <person name="Lipzen A."/>
            <person name="Sullivan W."/>
            <person name="Andreopoulos W.B."/>
            <person name="Clum A."/>
            <person name="Lindquist E."/>
            <person name="Daum C."/>
            <person name="Ramamoorthy G.K."/>
            <person name="Gryganskyi A."/>
            <person name="Culley D."/>
            <person name="Magnuson J.K."/>
            <person name="James T.Y."/>
            <person name="O'Malley M.A."/>
            <person name="Stajich J.E."/>
            <person name="Spatafora J.W."/>
            <person name="Visel A."/>
            <person name="Grigoriev I.V."/>
        </authorList>
    </citation>
    <scope>NUCLEOTIDE SEQUENCE [LARGE SCALE GENOMIC DNA]</scope>
    <source>
        <strain evidence="4 5">CBS 115471</strain>
    </source>
</reference>
<evidence type="ECO:0008006" key="6">
    <source>
        <dbReference type="Google" id="ProtNLM"/>
    </source>
</evidence>
<keyword evidence="2" id="KW-0812">Transmembrane</keyword>
<feature type="chain" id="PRO_5012869799" description="Extracellular membrane protein CFEM domain-containing protein" evidence="3">
    <location>
        <begin position="30"/>
        <end position="296"/>
    </location>
</feature>
<keyword evidence="2" id="KW-1133">Transmembrane helix</keyword>
<organism evidence="4 5">
    <name type="scientific">Clohesyomyces aquaticus</name>
    <dbReference type="NCBI Taxonomy" id="1231657"/>
    <lineage>
        <taxon>Eukaryota</taxon>
        <taxon>Fungi</taxon>
        <taxon>Dikarya</taxon>
        <taxon>Ascomycota</taxon>
        <taxon>Pezizomycotina</taxon>
        <taxon>Dothideomycetes</taxon>
        <taxon>Pleosporomycetidae</taxon>
        <taxon>Pleosporales</taxon>
        <taxon>Lindgomycetaceae</taxon>
        <taxon>Clohesyomyces</taxon>
    </lineage>
</organism>
<feature type="signal peptide" evidence="3">
    <location>
        <begin position="1"/>
        <end position="29"/>
    </location>
</feature>
<feature type="compositionally biased region" description="Polar residues" evidence="1">
    <location>
        <begin position="164"/>
        <end position="184"/>
    </location>
</feature>
<feature type="region of interest" description="Disordered" evidence="1">
    <location>
        <begin position="161"/>
        <end position="196"/>
    </location>
</feature>
<dbReference type="STRING" id="1231657.A0A1Y2A2L6"/>
<gene>
    <name evidence="4" type="ORF">BCR34DRAFT_597649</name>
</gene>
<evidence type="ECO:0000256" key="3">
    <source>
        <dbReference type="SAM" id="SignalP"/>
    </source>
</evidence>
<keyword evidence="2" id="KW-0472">Membrane</keyword>
<evidence type="ECO:0000313" key="4">
    <source>
        <dbReference type="EMBL" id="ORY16650.1"/>
    </source>
</evidence>
<evidence type="ECO:0000313" key="5">
    <source>
        <dbReference type="Proteomes" id="UP000193144"/>
    </source>
</evidence>
<dbReference type="Proteomes" id="UP000193144">
    <property type="component" value="Unassembled WGS sequence"/>
</dbReference>
<feature type="transmembrane region" description="Helical" evidence="2">
    <location>
        <begin position="205"/>
        <end position="228"/>
    </location>
</feature>